<dbReference type="GO" id="GO:0005634">
    <property type="term" value="C:nucleus"/>
    <property type="evidence" value="ECO:0007669"/>
    <property type="project" value="TreeGrafter"/>
</dbReference>
<evidence type="ECO:0000313" key="4">
    <source>
        <dbReference type="EMBL" id="PIN24420.1"/>
    </source>
</evidence>
<dbReference type="FunFam" id="3.30.420.10:FF:000054">
    <property type="entry name" value="Werner Syndrome-like exonuclease"/>
    <property type="match status" value="1"/>
</dbReference>
<dbReference type="GO" id="GO:0005737">
    <property type="term" value="C:cytoplasm"/>
    <property type="evidence" value="ECO:0007669"/>
    <property type="project" value="TreeGrafter"/>
</dbReference>
<keyword evidence="4" id="KW-0347">Helicase</keyword>
<dbReference type="CDD" id="cd06141">
    <property type="entry name" value="WRN_exo"/>
    <property type="match status" value="1"/>
</dbReference>
<keyword evidence="2 4" id="KW-0378">Hydrolase</keyword>
<comment type="caution">
    <text evidence="4">The sequence shown here is derived from an EMBL/GenBank/DDBJ whole genome shotgun (WGS) entry which is preliminary data.</text>
</comment>
<dbReference type="EMBL" id="NKXS01000419">
    <property type="protein sequence ID" value="PIN24420.1"/>
    <property type="molecule type" value="Genomic_DNA"/>
</dbReference>
<keyword evidence="4" id="KW-0067">ATP-binding</keyword>
<organism evidence="4 5">
    <name type="scientific">Handroanthus impetiginosus</name>
    <dbReference type="NCBI Taxonomy" id="429701"/>
    <lineage>
        <taxon>Eukaryota</taxon>
        <taxon>Viridiplantae</taxon>
        <taxon>Streptophyta</taxon>
        <taxon>Embryophyta</taxon>
        <taxon>Tracheophyta</taxon>
        <taxon>Spermatophyta</taxon>
        <taxon>Magnoliopsida</taxon>
        <taxon>eudicotyledons</taxon>
        <taxon>Gunneridae</taxon>
        <taxon>Pentapetalae</taxon>
        <taxon>asterids</taxon>
        <taxon>lamiids</taxon>
        <taxon>Lamiales</taxon>
        <taxon>Bignoniaceae</taxon>
        <taxon>Crescentiina</taxon>
        <taxon>Tabebuia alliance</taxon>
        <taxon>Handroanthus</taxon>
    </lineage>
</organism>
<protein>
    <submittedName>
        <fullName evidence="4">DNA helicase</fullName>
        <ecNumber evidence="4">3.6.4.12</ecNumber>
    </submittedName>
</protein>
<dbReference type="InterPro" id="IPR036397">
    <property type="entry name" value="RNaseH_sf"/>
</dbReference>
<dbReference type="InterPro" id="IPR002562">
    <property type="entry name" value="3'-5'_exonuclease_dom"/>
</dbReference>
<evidence type="ECO:0000313" key="5">
    <source>
        <dbReference type="Proteomes" id="UP000231279"/>
    </source>
</evidence>
<dbReference type="SMART" id="SM00474">
    <property type="entry name" value="35EXOc"/>
    <property type="match status" value="1"/>
</dbReference>
<proteinExistence type="predicted"/>
<dbReference type="PANTHER" id="PTHR13620">
    <property type="entry name" value="3-5 EXONUCLEASE"/>
    <property type="match status" value="1"/>
</dbReference>
<sequence>MAIDITNHELPCDTHNTYDVYFFNDNIYTTVTNDPATVTDWISVVKSVHRRRLHSLIVGLDVEWRPSFSRHYQNPVATLQLCVGRRCLIFQLIHSNYVPDSLADFISENSYTFVGVGIKSDLEKLEKDYGIGGDAHAVDLGKLAAAEYDQKELKNVGLKGLASFVLGKEMAKPKGVTVSRWDERWLTNEQVKYACVDAFVSFEIGRILNASDF</sequence>
<reference evidence="5" key="1">
    <citation type="journal article" date="2018" name="Gigascience">
        <title>Genome assembly of the Pink Ipe (Handroanthus impetiginosus, Bignoniaceae), a highly valued, ecologically keystone Neotropical timber forest tree.</title>
        <authorList>
            <person name="Silva-Junior O.B."/>
            <person name="Grattapaglia D."/>
            <person name="Novaes E."/>
            <person name="Collevatti R.G."/>
        </authorList>
    </citation>
    <scope>NUCLEOTIDE SEQUENCE [LARGE SCALE GENOMIC DNA]</scope>
    <source>
        <strain evidence="5">cv. UFG-1</strain>
    </source>
</reference>
<dbReference type="GO" id="GO:0006139">
    <property type="term" value="P:nucleobase-containing compound metabolic process"/>
    <property type="evidence" value="ECO:0007669"/>
    <property type="project" value="InterPro"/>
</dbReference>
<dbReference type="EC" id="3.6.4.12" evidence="4"/>
<gene>
    <name evidence="4" type="ORF">CDL12_02874</name>
</gene>
<dbReference type="PANTHER" id="PTHR13620:SF105">
    <property type="entry name" value="OS01G0737700 PROTEIN"/>
    <property type="match status" value="1"/>
</dbReference>
<name>A0A2G9I484_9LAMI</name>
<dbReference type="InterPro" id="IPR051132">
    <property type="entry name" value="3-5_Exonuclease_domain"/>
</dbReference>
<keyword evidence="1" id="KW-0540">Nuclease</keyword>
<evidence type="ECO:0000259" key="3">
    <source>
        <dbReference type="SMART" id="SM00474"/>
    </source>
</evidence>
<dbReference type="GO" id="GO:0003676">
    <property type="term" value="F:nucleic acid binding"/>
    <property type="evidence" value="ECO:0007669"/>
    <property type="project" value="InterPro"/>
</dbReference>
<dbReference type="SUPFAM" id="SSF53098">
    <property type="entry name" value="Ribonuclease H-like"/>
    <property type="match status" value="1"/>
</dbReference>
<keyword evidence="4" id="KW-0547">Nucleotide-binding</keyword>
<dbReference type="Gene3D" id="3.30.420.10">
    <property type="entry name" value="Ribonuclease H-like superfamily/Ribonuclease H"/>
    <property type="match status" value="1"/>
</dbReference>
<feature type="domain" description="3'-5' exonuclease" evidence="3">
    <location>
        <begin position="29"/>
        <end position="213"/>
    </location>
</feature>
<dbReference type="GO" id="GO:0003678">
    <property type="term" value="F:DNA helicase activity"/>
    <property type="evidence" value="ECO:0007669"/>
    <property type="project" value="UniProtKB-EC"/>
</dbReference>
<dbReference type="OrthoDB" id="1920326at2759"/>
<evidence type="ECO:0000256" key="1">
    <source>
        <dbReference type="ARBA" id="ARBA00022722"/>
    </source>
</evidence>
<dbReference type="GO" id="GO:0008408">
    <property type="term" value="F:3'-5' exonuclease activity"/>
    <property type="evidence" value="ECO:0007669"/>
    <property type="project" value="InterPro"/>
</dbReference>
<accession>A0A2G9I484</accession>
<dbReference type="Pfam" id="PF01612">
    <property type="entry name" value="DNA_pol_A_exo1"/>
    <property type="match status" value="1"/>
</dbReference>
<dbReference type="Proteomes" id="UP000231279">
    <property type="component" value="Unassembled WGS sequence"/>
</dbReference>
<dbReference type="AlphaFoldDB" id="A0A2G9I484"/>
<evidence type="ECO:0000256" key="2">
    <source>
        <dbReference type="ARBA" id="ARBA00022801"/>
    </source>
</evidence>
<dbReference type="InterPro" id="IPR012337">
    <property type="entry name" value="RNaseH-like_sf"/>
</dbReference>
<dbReference type="STRING" id="429701.A0A2G9I484"/>
<keyword evidence="5" id="KW-1185">Reference proteome</keyword>